<evidence type="ECO:0000313" key="1">
    <source>
        <dbReference type="EMBL" id="KAB2077117.1"/>
    </source>
</evidence>
<proteinExistence type="predicted"/>
<keyword evidence="2" id="KW-1185">Reference proteome</keyword>
<sequence>MSLVVSSLCLCVLAIPKLCIFCTRSLPDASFLSCNIWFCKLHIIHRAQQNI</sequence>
<protein>
    <submittedName>
        <fullName evidence="1">Uncharacterized protein</fullName>
    </submittedName>
</protein>
<evidence type="ECO:0000313" key="2">
    <source>
        <dbReference type="Proteomes" id="UP000327439"/>
    </source>
</evidence>
<organism evidence="1 2">
    <name type="scientific">Gossypium barbadense</name>
    <name type="common">Sea Island cotton</name>
    <name type="synonym">Hibiscus barbadensis</name>
    <dbReference type="NCBI Taxonomy" id="3634"/>
    <lineage>
        <taxon>Eukaryota</taxon>
        <taxon>Viridiplantae</taxon>
        <taxon>Streptophyta</taxon>
        <taxon>Embryophyta</taxon>
        <taxon>Tracheophyta</taxon>
        <taxon>Spermatophyta</taxon>
        <taxon>Magnoliopsida</taxon>
        <taxon>eudicotyledons</taxon>
        <taxon>Gunneridae</taxon>
        <taxon>Pentapetalae</taxon>
        <taxon>rosids</taxon>
        <taxon>malvids</taxon>
        <taxon>Malvales</taxon>
        <taxon>Malvaceae</taxon>
        <taxon>Malvoideae</taxon>
        <taxon>Gossypium</taxon>
    </lineage>
</organism>
<reference evidence="2" key="1">
    <citation type="journal article" date="2020" name="Nat. Genet.">
        <title>Genomic diversifications of five Gossypium allopolyploid species and their impact on cotton improvement.</title>
        <authorList>
            <person name="Chen Z.J."/>
            <person name="Sreedasyam A."/>
            <person name="Ando A."/>
            <person name="Song Q."/>
            <person name="De Santiago L.M."/>
            <person name="Hulse-Kemp A.M."/>
            <person name="Ding M."/>
            <person name="Ye W."/>
            <person name="Kirkbride R.C."/>
            <person name="Jenkins J."/>
            <person name="Plott C."/>
            <person name="Lovell J."/>
            <person name="Lin Y.M."/>
            <person name="Vaughn R."/>
            <person name="Liu B."/>
            <person name="Simpson S."/>
            <person name="Scheffler B.E."/>
            <person name="Wen L."/>
            <person name="Saski C.A."/>
            <person name="Grover C.E."/>
            <person name="Hu G."/>
            <person name="Conover J.L."/>
            <person name="Carlson J.W."/>
            <person name="Shu S."/>
            <person name="Boston L.B."/>
            <person name="Williams M."/>
            <person name="Peterson D.G."/>
            <person name="McGee K."/>
            <person name="Jones D.C."/>
            <person name="Wendel J.F."/>
            <person name="Stelly D.M."/>
            <person name="Grimwood J."/>
            <person name="Schmutz J."/>
        </authorList>
    </citation>
    <scope>NUCLEOTIDE SEQUENCE [LARGE SCALE GENOMIC DNA]</scope>
    <source>
        <strain evidence="2">cv. 3-79</strain>
    </source>
</reference>
<dbReference type="Proteomes" id="UP000327439">
    <property type="component" value="Chromosome A06"/>
</dbReference>
<name>A0A5J5VDC9_GOSBA</name>
<gene>
    <name evidence="1" type="ORF">ES319_A06G081600v1</name>
</gene>
<dbReference type="EMBL" id="CM018207">
    <property type="protein sequence ID" value="KAB2077117.1"/>
    <property type="molecule type" value="Genomic_DNA"/>
</dbReference>
<dbReference type="AlphaFoldDB" id="A0A5J5VDC9"/>
<accession>A0A5J5VDC9</accession>